<dbReference type="AlphaFoldDB" id="A0AAJ0HLU6"/>
<organism evidence="2 3">
    <name type="scientific">Lasiosphaeria hispida</name>
    <dbReference type="NCBI Taxonomy" id="260671"/>
    <lineage>
        <taxon>Eukaryota</taxon>
        <taxon>Fungi</taxon>
        <taxon>Dikarya</taxon>
        <taxon>Ascomycota</taxon>
        <taxon>Pezizomycotina</taxon>
        <taxon>Sordariomycetes</taxon>
        <taxon>Sordariomycetidae</taxon>
        <taxon>Sordariales</taxon>
        <taxon>Lasiosphaeriaceae</taxon>
        <taxon>Lasiosphaeria</taxon>
    </lineage>
</organism>
<accession>A0AAJ0HLU6</accession>
<name>A0AAJ0HLU6_9PEZI</name>
<feature type="compositionally biased region" description="Basic and acidic residues" evidence="1">
    <location>
        <begin position="379"/>
        <end position="393"/>
    </location>
</feature>
<keyword evidence="3" id="KW-1185">Reference proteome</keyword>
<dbReference type="Proteomes" id="UP001275084">
    <property type="component" value="Unassembled WGS sequence"/>
</dbReference>
<evidence type="ECO:0000256" key="1">
    <source>
        <dbReference type="SAM" id="MobiDB-lite"/>
    </source>
</evidence>
<sequence length="400" mass="45141">MSSTDPPTKPFIRFKHHINTHITAGLQSLLNLPSAVAARTFPPSPAPSDIEARLSRLRGGSLSDALLAWHLFATASPYSPLRLSSTLAWRPTPKDCPVEAAGEFGWVDAFEDLLLVSAGRGLSDLRQRHVFNKVLGRATVGGALGDAEAVVFVGRLLVLGVAEVYFPLRDRRTGYQSPSTAEEWRERNREREGLKGLGNRVGEGDELRKELQGAVKALRRVLEDEEVLKRFEQRRPRPTLRPELDKEPESSEDQLTEEDLYRAFSQSAHAQFEKAERSIYEFFKIVSEQESEEAEQALEWEKLSGRKAASLPPAEDGYTKTVTKNEYMDAKGNIHVKTEVSRKNAQGVEIMRRVNHSIRSPPYRNDAEEGVVEVPQQAEKQEVRPMDEQRVKESNGWFWK</sequence>
<proteinExistence type="predicted"/>
<reference evidence="2" key="1">
    <citation type="journal article" date="2023" name="Mol. Phylogenet. Evol.">
        <title>Genome-scale phylogeny and comparative genomics of the fungal order Sordariales.</title>
        <authorList>
            <person name="Hensen N."/>
            <person name="Bonometti L."/>
            <person name="Westerberg I."/>
            <person name="Brannstrom I.O."/>
            <person name="Guillou S."/>
            <person name="Cros-Aarteil S."/>
            <person name="Calhoun S."/>
            <person name="Haridas S."/>
            <person name="Kuo A."/>
            <person name="Mondo S."/>
            <person name="Pangilinan J."/>
            <person name="Riley R."/>
            <person name="LaButti K."/>
            <person name="Andreopoulos B."/>
            <person name="Lipzen A."/>
            <person name="Chen C."/>
            <person name="Yan M."/>
            <person name="Daum C."/>
            <person name="Ng V."/>
            <person name="Clum A."/>
            <person name="Steindorff A."/>
            <person name="Ohm R.A."/>
            <person name="Martin F."/>
            <person name="Silar P."/>
            <person name="Natvig D.O."/>
            <person name="Lalanne C."/>
            <person name="Gautier V."/>
            <person name="Ament-Velasquez S.L."/>
            <person name="Kruys A."/>
            <person name="Hutchinson M.I."/>
            <person name="Powell A.J."/>
            <person name="Barry K."/>
            <person name="Miller A.N."/>
            <person name="Grigoriev I.V."/>
            <person name="Debuchy R."/>
            <person name="Gladieux P."/>
            <person name="Hiltunen Thoren M."/>
            <person name="Johannesson H."/>
        </authorList>
    </citation>
    <scope>NUCLEOTIDE SEQUENCE</scope>
    <source>
        <strain evidence="2">CBS 955.72</strain>
    </source>
</reference>
<evidence type="ECO:0000313" key="3">
    <source>
        <dbReference type="Proteomes" id="UP001275084"/>
    </source>
</evidence>
<feature type="region of interest" description="Disordered" evidence="1">
    <location>
        <begin position="359"/>
        <end position="400"/>
    </location>
</feature>
<evidence type="ECO:0000313" key="2">
    <source>
        <dbReference type="EMBL" id="KAK3356974.1"/>
    </source>
</evidence>
<comment type="caution">
    <text evidence="2">The sequence shown here is derived from an EMBL/GenBank/DDBJ whole genome shotgun (WGS) entry which is preliminary data.</text>
</comment>
<reference evidence="2" key="2">
    <citation type="submission" date="2023-06" db="EMBL/GenBank/DDBJ databases">
        <authorList>
            <consortium name="Lawrence Berkeley National Laboratory"/>
            <person name="Haridas S."/>
            <person name="Hensen N."/>
            <person name="Bonometti L."/>
            <person name="Westerberg I."/>
            <person name="Brannstrom I.O."/>
            <person name="Guillou S."/>
            <person name="Cros-Aarteil S."/>
            <person name="Calhoun S."/>
            <person name="Kuo A."/>
            <person name="Mondo S."/>
            <person name="Pangilinan J."/>
            <person name="Riley R."/>
            <person name="Labutti K."/>
            <person name="Andreopoulos B."/>
            <person name="Lipzen A."/>
            <person name="Chen C."/>
            <person name="Yanf M."/>
            <person name="Daum C."/>
            <person name="Ng V."/>
            <person name="Clum A."/>
            <person name="Steindorff A."/>
            <person name="Ohm R."/>
            <person name="Martin F."/>
            <person name="Silar P."/>
            <person name="Natvig D."/>
            <person name="Lalanne C."/>
            <person name="Gautier V."/>
            <person name="Ament-Velasquez S.L."/>
            <person name="Kruys A."/>
            <person name="Hutchinson M.I."/>
            <person name="Powell A.J."/>
            <person name="Barry K."/>
            <person name="Miller A.N."/>
            <person name="Grigoriev I.V."/>
            <person name="Debuchy R."/>
            <person name="Gladieux P."/>
            <person name="Thoren M.H."/>
            <person name="Johannesson H."/>
        </authorList>
    </citation>
    <scope>NUCLEOTIDE SEQUENCE</scope>
    <source>
        <strain evidence="2">CBS 955.72</strain>
    </source>
</reference>
<protein>
    <submittedName>
        <fullName evidence="2">Uncharacterized protein</fullName>
    </submittedName>
</protein>
<gene>
    <name evidence="2" type="ORF">B0T25DRAFT_537945</name>
</gene>
<dbReference type="EMBL" id="JAUIQD010000003">
    <property type="protein sequence ID" value="KAK3356974.1"/>
    <property type="molecule type" value="Genomic_DNA"/>
</dbReference>